<dbReference type="PANTHER" id="PTHR43280:SF28">
    <property type="entry name" value="HTH-TYPE TRANSCRIPTIONAL ACTIVATOR RHAS"/>
    <property type="match status" value="1"/>
</dbReference>
<feature type="domain" description="HTH araC/xylS-type" evidence="4">
    <location>
        <begin position="198"/>
        <end position="278"/>
    </location>
</feature>
<dbReference type="EMBL" id="FRBW01000002">
    <property type="protein sequence ID" value="SHM36723.1"/>
    <property type="molecule type" value="Genomic_DNA"/>
</dbReference>
<evidence type="ECO:0000259" key="4">
    <source>
        <dbReference type="PROSITE" id="PS01124"/>
    </source>
</evidence>
<dbReference type="GO" id="GO:0003700">
    <property type="term" value="F:DNA-binding transcription factor activity"/>
    <property type="evidence" value="ECO:0007669"/>
    <property type="project" value="InterPro"/>
</dbReference>
<dbReference type="PANTHER" id="PTHR43280">
    <property type="entry name" value="ARAC-FAMILY TRANSCRIPTIONAL REGULATOR"/>
    <property type="match status" value="1"/>
</dbReference>
<evidence type="ECO:0000313" key="5">
    <source>
        <dbReference type="EMBL" id="SHM36723.1"/>
    </source>
</evidence>
<dbReference type="InterPro" id="IPR014710">
    <property type="entry name" value="RmlC-like_jellyroll"/>
</dbReference>
<dbReference type="Gene3D" id="1.10.10.60">
    <property type="entry name" value="Homeodomain-like"/>
    <property type="match status" value="2"/>
</dbReference>
<dbReference type="AlphaFoldDB" id="A0A1M7I866"/>
<dbReference type="GO" id="GO:0043565">
    <property type="term" value="F:sequence-specific DNA binding"/>
    <property type="evidence" value="ECO:0007669"/>
    <property type="project" value="InterPro"/>
</dbReference>
<dbReference type="Proteomes" id="UP000186002">
    <property type="component" value="Unassembled WGS sequence"/>
</dbReference>
<dbReference type="Pfam" id="PF12833">
    <property type="entry name" value="HTH_18"/>
    <property type="match status" value="1"/>
</dbReference>
<dbReference type="SUPFAM" id="SSF46689">
    <property type="entry name" value="Homeodomain-like"/>
    <property type="match status" value="1"/>
</dbReference>
<protein>
    <submittedName>
        <fullName evidence="5">Transcriptional regulator, AraC family</fullName>
    </submittedName>
</protein>
<dbReference type="OrthoDB" id="9803764at2"/>
<dbReference type="STRING" id="735517.SAMN05444272_2458"/>
<dbReference type="SMART" id="SM00342">
    <property type="entry name" value="HTH_ARAC"/>
    <property type="match status" value="1"/>
</dbReference>
<proteinExistence type="predicted"/>
<dbReference type="InterPro" id="IPR013096">
    <property type="entry name" value="Cupin_2"/>
</dbReference>
<dbReference type="Gene3D" id="2.60.120.10">
    <property type="entry name" value="Jelly Rolls"/>
    <property type="match status" value="1"/>
</dbReference>
<dbReference type="SUPFAM" id="SSF51215">
    <property type="entry name" value="Regulatory protein AraC"/>
    <property type="match status" value="1"/>
</dbReference>
<dbReference type="InterPro" id="IPR009057">
    <property type="entry name" value="Homeodomain-like_sf"/>
</dbReference>
<dbReference type="InterPro" id="IPR018060">
    <property type="entry name" value="HTH_AraC"/>
</dbReference>
<keyword evidence="6" id="KW-1185">Reference proteome</keyword>
<sequence length="306" mass="34805">MDEIEGSILAEIPPQALSLTLTRSTIPMQHSPSWYIDKTNVVEDLIIGLEGEGRYLIEGEEISIAPGDALLIPRGVRFRGWNPGTETYLGIAQHFTLKIFNQHDFTDQMKLHRKVHLSKWPLLEPLARHYRQSAPASSTTLAQHHMFMFLLTSFIDDAFIAWQHQEEGLMATGDSLALAIMFAATQISADPLNPDIADRVVEAAPYNPDYFHREFRKRIGSTPRKFQEFKRMERAMHFLGSGHSVGQSAAQVGYQDVYYFSRMFKRHIGTSPRGYVQNLQQHRDGAFPKGEEDGLIHYPQRQAQPA</sequence>
<keyword evidence="2" id="KW-0238">DNA-binding</keyword>
<evidence type="ECO:0000256" key="2">
    <source>
        <dbReference type="ARBA" id="ARBA00023125"/>
    </source>
</evidence>
<organism evidence="5 6">
    <name type="scientific">Roseibium suaedae</name>
    <dbReference type="NCBI Taxonomy" id="735517"/>
    <lineage>
        <taxon>Bacteria</taxon>
        <taxon>Pseudomonadati</taxon>
        <taxon>Pseudomonadota</taxon>
        <taxon>Alphaproteobacteria</taxon>
        <taxon>Hyphomicrobiales</taxon>
        <taxon>Stappiaceae</taxon>
        <taxon>Roseibium</taxon>
    </lineage>
</organism>
<dbReference type="InterPro" id="IPR037923">
    <property type="entry name" value="HTH-like"/>
</dbReference>
<evidence type="ECO:0000256" key="1">
    <source>
        <dbReference type="ARBA" id="ARBA00023015"/>
    </source>
</evidence>
<evidence type="ECO:0000313" key="6">
    <source>
        <dbReference type="Proteomes" id="UP000186002"/>
    </source>
</evidence>
<dbReference type="PROSITE" id="PS00041">
    <property type="entry name" value="HTH_ARAC_FAMILY_1"/>
    <property type="match status" value="1"/>
</dbReference>
<keyword evidence="3" id="KW-0804">Transcription</keyword>
<reference evidence="5 6" key="1">
    <citation type="submission" date="2016-11" db="EMBL/GenBank/DDBJ databases">
        <authorList>
            <person name="Jaros S."/>
            <person name="Januszkiewicz K."/>
            <person name="Wedrychowicz H."/>
        </authorList>
    </citation>
    <scope>NUCLEOTIDE SEQUENCE [LARGE SCALE GENOMIC DNA]</scope>
    <source>
        <strain evidence="5 6">DSM 22153</strain>
    </source>
</reference>
<dbReference type="InterPro" id="IPR018062">
    <property type="entry name" value="HTH_AraC-typ_CS"/>
</dbReference>
<gene>
    <name evidence="5" type="ORF">SAMN05444272_2458</name>
</gene>
<dbReference type="PROSITE" id="PS01124">
    <property type="entry name" value="HTH_ARAC_FAMILY_2"/>
    <property type="match status" value="1"/>
</dbReference>
<name>A0A1M7I866_9HYPH</name>
<dbReference type="Pfam" id="PF07883">
    <property type="entry name" value="Cupin_2"/>
    <property type="match status" value="1"/>
</dbReference>
<keyword evidence="1" id="KW-0805">Transcription regulation</keyword>
<accession>A0A1M7I866</accession>
<dbReference type="RefSeq" id="WP_073013408.1">
    <property type="nucleotide sequence ID" value="NZ_FRBW01000002.1"/>
</dbReference>
<evidence type="ECO:0000256" key="3">
    <source>
        <dbReference type="ARBA" id="ARBA00023163"/>
    </source>
</evidence>